<organism evidence="1 2">
    <name type="scientific">Jaapia argillacea MUCL 33604</name>
    <dbReference type="NCBI Taxonomy" id="933084"/>
    <lineage>
        <taxon>Eukaryota</taxon>
        <taxon>Fungi</taxon>
        <taxon>Dikarya</taxon>
        <taxon>Basidiomycota</taxon>
        <taxon>Agaricomycotina</taxon>
        <taxon>Agaricomycetes</taxon>
        <taxon>Agaricomycetidae</taxon>
        <taxon>Jaapiales</taxon>
        <taxon>Jaapiaceae</taxon>
        <taxon>Jaapia</taxon>
    </lineage>
</organism>
<evidence type="ECO:0000313" key="2">
    <source>
        <dbReference type="Proteomes" id="UP000027265"/>
    </source>
</evidence>
<sequence length="479" mass="53516">MASNPENASGIRDDVTQHFPNEILSEIFWHLTKELSMDPSHRWLAITSVCPKSTLLDVEIGGSFVPEDVARLAELISLHLDHTQSLVMTGIPQKDLPRILSVLNTPAPHINVFAIVYPAGLPPNTQFVRVSSLLSSVAPNLATLHLESVSVPWTISLFSGLSCLEISNEHPTVHPSSETFLAILENCPQLSQLYLHEAGPISTPSEVLNIPPAWRANLPHLISLKLEYRASEYITHILSHISVRGSPSEQLVVTLTTFAHHGWDIADDFSKYLQFLVEKSHPEPPSWRFFRIISTSSHRGLVGMSCSANCPSHHLPKSTTSSPTLDVRDVNAPDVFRPKILILAGWRDLLSSRQWEDSLQEWHERQILKLQNVSKETFFSALTPDIDDDGSTMLHVLCPKLKHICMEHDPSPMGNYEEMGDGWFHSLERYLFRKASVAAPLTLLELINVPLPVPRLESLRCHIVEVQITPGVEEVVLGE</sequence>
<reference evidence="2" key="1">
    <citation type="journal article" date="2014" name="Proc. Natl. Acad. Sci. U.S.A.">
        <title>Extensive sampling of basidiomycete genomes demonstrates inadequacy of the white-rot/brown-rot paradigm for wood decay fungi.</title>
        <authorList>
            <person name="Riley R."/>
            <person name="Salamov A.A."/>
            <person name="Brown D.W."/>
            <person name="Nagy L.G."/>
            <person name="Floudas D."/>
            <person name="Held B.W."/>
            <person name="Levasseur A."/>
            <person name="Lombard V."/>
            <person name="Morin E."/>
            <person name="Otillar R."/>
            <person name="Lindquist E.A."/>
            <person name="Sun H."/>
            <person name="LaButti K.M."/>
            <person name="Schmutz J."/>
            <person name="Jabbour D."/>
            <person name="Luo H."/>
            <person name="Baker S.E."/>
            <person name="Pisabarro A.G."/>
            <person name="Walton J.D."/>
            <person name="Blanchette R.A."/>
            <person name="Henrissat B."/>
            <person name="Martin F."/>
            <person name="Cullen D."/>
            <person name="Hibbett D.S."/>
            <person name="Grigoriev I.V."/>
        </authorList>
    </citation>
    <scope>NUCLEOTIDE SEQUENCE [LARGE SCALE GENOMIC DNA]</scope>
    <source>
        <strain evidence="2">MUCL 33604</strain>
    </source>
</reference>
<dbReference type="STRING" id="933084.A0A067P9E0"/>
<evidence type="ECO:0008006" key="3">
    <source>
        <dbReference type="Google" id="ProtNLM"/>
    </source>
</evidence>
<gene>
    <name evidence="1" type="ORF">JAAARDRAFT_704222</name>
</gene>
<dbReference type="AlphaFoldDB" id="A0A067P9E0"/>
<dbReference type="OrthoDB" id="3181669at2759"/>
<name>A0A067P9E0_9AGAM</name>
<dbReference type="Gene3D" id="3.80.10.10">
    <property type="entry name" value="Ribonuclease Inhibitor"/>
    <property type="match status" value="1"/>
</dbReference>
<proteinExistence type="predicted"/>
<accession>A0A067P9E0</accession>
<dbReference type="EMBL" id="KL197747">
    <property type="protein sequence ID" value="KDQ51523.1"/>
    <property type="molecule type" value="Genomic_DNA"/>
</dbReference>
<dbReference type="HOGENOM" id="CLU_514881_0_0_1"/>
<protein>
    <recommendedName>
        <fullName evidence="3">F-box domain-containing protein</fullName>
    </recommendedName>
</protein>
<dbReference type="InterPro" id="IPR032675">
    <property type="entry name" value="LRR_dom_sf"/>
</dbReference>
<dbReference type="Proteomes" id="UP000027265">
    <property type="component" value="Unassembled WGS sequence"/>
</dbReference>
<evidence type="ECO:0000313" key="1">
    <source>
        <dbReference type="EMBL" id="KDQ51523.1"/>
    </source>
</evidence>
<dbReference type="InParanoid" id="A0A067P9E0"/>
<keyword evidence="2" id="KW-1185">Reference proteome</keyword>
<dbReference type="SUPFAM" id="SSF52047">
    <property type="entry name" value="RNI-like"/>
    <property type="match status" value="1"/>
</dbReference>